<dbReference type="InParanoid" id="G3P7B5"/>
<evidence type="ECO:0000256" key="8">
    <source>
        <dbReference type="SAM" id="MobiDB-lite"/>
    </source>
</evidence>
<feature type="transmembrane region" description="Helical" evidence="9">
    <location>
        <begin position="69"/>
        <end position="100"/>
    </location>
</feature>
<reference evidence="11" key="2">
    <citation type="submission" date="2025-08" db="UniProtKB">
        <authorList>
            <consortium name="Ensembl"/>
        </authorList>
    </citation>
    <scope>IDENTIFICATION</scope>
</reference>
<evidence type="ECO:0000256" key="6">
    <source>
        <dbReference type="ARBA" id="ARBA00023170"/>
    </source>
</evidence>
<feature type="transmembrane region" description="Helical" evidence="9">
    <location>
        <begin position="252"/>
        <end position="277"/>
    </location>
</feature>
<evidence type="ECO:0000313" key="11">
    <source>
        <dbReference type="Ensembl" id="ENSGACP00000013489.2"/>
    </source>
</evidence>
<dbReference type="AlphaFoldDB" id="G3P7B5"/>
<dbReference type="PANTHER" id="PTHR24240">
    <property type="entry name" value="OPSIN"/>
    <property type="match status" value="1"/>
</dbReference>
<dbReference type="InterPro" id="IPR000276">
    <property type="entry name" value="GPCR_Rhodpsn"/>
</dbReference>
<dbReference type="eggNOG" id="KOG3656">
    <property type="taxonomic scope" value="Eukaryota"/>
</dbReference>
<dbReference type="Bgee" id="ENSGACG00000010215">
    <property type="expression patterns" value="Expressed in intestinal epithelial cell and 3 other cell types or tissues"/>
</dbReference>
<evidence type="ECO:0000256" key="1">
    <source>
        <dbReference type="ARBA" id="ARBA00004141"/>
    </source>
</evidence>
<dbReference type="Ensembl" id="ENSGACT00000013514.2">
    <property type="protein sequence ID" value="ENSGACP00000013489.2"/>
    <property type="gene ID" value="ENSGACG00000010215.2"/>
</dbReference>
<evidence type="ECO:0000256" key="7">
    <source>
        <dbReference type="ARBA" id="ARBA00023224"/>
    </source>
</evidence>
<organism evidence="11 12">
    <name type="scientific">Gasterosteus aculeatus aculeatus</name>
    <name type="common">three-spined stickleback</name>
    <dbReference type="NCBI Taxonomy" id="481459"/>
    <lineage>
        <taxon>Eukaryota</taxon>
        <taxon>Metazoa</taxon>
        <taxon>Chordata</taxon>
        <taxon>Craniata</taxon>
        <taxon>Vertebrata</taxon>
        <taxon>Euteleostomi</taxon>
        <taxon>Actinopterygii</taxon>
        <taxon>Neopterygii</taxon>
        <taxon>Teleostei</taxon>
        <taxon>Neoteleostei</taxon>
        <taxon>Acanthomorphata</taxon>
        <taxon>Eupercaria</taxon>
        <taxon>Perciformes</taxon>
        <taxon>Cottioidei</taxon>
        <taxon>Gasterosteales</taxon>
        <taxon>Gasterosteidae</taxon>
        <taxon>Gasterosteus</taxon>
    </lineage>
</organism>
<dbReference type="PROSITE" id="PS50262">
    <property type="entry name" value="G_PROTEIN_RECEP_F1_2"/>
    <property type="match status" value="1"/>
</dbReference>
<feature type="transmembrane region" description="Helical" evidence="9">
    <location>
        <begin position="148"/>
        <end position="168"/>
    </location>
</feature>
<keyword evidence="5 9" id="KW-0472">Membrane</keyword>
<dbReference type="InterPro" id="IPR050125">
    <property type="entry name" value="GPCR_opsins"/>
</dbReference>
<dbReference type="SUPFAM" id="SSF81321">
    <property type="entry name" value="Family A G protein-coupled receptor-like"/>
    <property type="match status" value="2"/>
</dbReference>
<accession>G3P7B5</accession>
<feature type="domain" description="G-protein coupled receptors family 1 profile" evidence="10">
    <location>
        <begin position="49"/>
        <end position="374"/>
    </location>
</feature>
<feature type="region of interest" description="Disordered" evidence="8">
    <location>
        <begin position="471"/>
        <end position="490"/>
    </location>
</feature>
<dbReference type="GO" id="GO:0016020">
    <property type="term" value="C:membrane"/>
    <property type="evidence" value="ECO:0007669"/>
    <property type="project" value="UniProtKB-SubCell"/>
</dbReference>
<keyword evidence="6" id="KW-0675">Receptor</keyword>
<evidence type="ECO:0000313" key="12">
    <source>
        <dbReference type="Proteomes" id="UP000007635"/>
    </source>
</evidence>
<reference evidence="11 12" key="1">
    <citation type="journal article" date="2021" name="G3 (Bethesda)">
        <title>Improved contiguity of the threespine stickleback genome using long-read sequencing.</title>
        <authorList>
            <person name="Nath S."/>
            <person name="Shaw D.E."/>
            <person name="White M.A."/>
        </authorList>
    </citation>
    <scope>NUCLEOTIDE SEQUENCE [LARGE SCALE GENOMIC DNA]</scope>
    <source>
        <strain evidence="11 12">Lake Benthic</strain>
    </source>
</reference>
<comment type="subcellular location">
    <subcellularLocation>
        <location evidence="1">Membrane</location>
        <topology evidence="1">Multi-pass membrane protein</topology>
    </subcellularLocation>
</comment>
<dbReference type="Proteomes" id="UP000007635">
    <property type="component" value="Chromosome XX"/>
</dbReference>
<evidence type="ECO:0000256" key="4">
    <source>
        <dbReference type="ARBA" id="ARBA00023040"/>
    </source>
</evidence>
<dbReference type="STRING" id="69293.ENSGACP00000013489"/>
<dbReference type="Pfam" id="PF00001">
    <property type="entry name" value="7tm_1"/>
    <property type="match status" value="1"/>
</dbReference>
<feature type="transmembrane region" description="Helical" evidence="9">
    <location>
        <begin position="33"/>
        <end position="57"/>
    </location>
</feature>
<evidence type="ECO:0000259" key="10">
    <source>
        <dbReference type="PROSITE" id="PS50262"/>
    </source>
</evidence>
<feature type="transmembrane region" description="Helical" evidence="9">
    <location>
        <begin position="197"/>
        <end position="225"/>
    </location>
</feature>
<dbReference type="Gene3D" id="1.20.1070.10">
    <property type="entry name" value="Rhodopsin 7-helix transmembrane proteins"/>
    <property type="match status" value="2"/>
</dbReference>
<keyword evidence="7" id="KW-0807">Transducer</keyword>
<reference evidence="11" key="3">
    <citation type="submission" date="2025-09" db="UniProtKB">
        <authorList>
            <consortium name="Ensembl"/>
        </authorList>
    </citation>
    <scope>IDENTIFICATION</scope>
</reference>
<dbReference type="InterPro" id="IPR017452">
    <property type="entry name" value="GPCR_Rhodpsn_7TM"/>
</dbReference>
<dbReference type="GO" id="GO:0004930">
    <property type="term" value="F:G protein-coupled receptor activity"/>
    <property type="evidence" value="ECO:0007669"/>
    <property type="project" value="UniProtKB-KW"/>
</dbReference>
<evidence type="ECO:0000256" key="3">
    <source>
        <dbReference type="ARBA" id="ARBA00022989"/>
    </source>
</evidence>
<proteinExistence type="predicted"/>
<feature type="region of interest" description="Disordered" evidence="8">
    <location>
        <begin position="432"/>
        <end position="460"/>
    </location>
</feature>
<evidence type="ECO:0000256" key="5">
    <source>
        <dbReference type="ARBA" id="ARBA00023136"/>
    </source>
</evidence>
<keyword evidence="12" id="KW-1185">Reference proteome</keyword>
<keyword evidence="2 9" id="KW-0812">Transmembrane</keyword>
<dbReference type="GeneTree" id="ENSGT01120000271854"/>
<dbReference type="PRINTS" id="PR00237">
    <property type="entry name" value="GPCRRHODOPSN"/>
</dbReference>
<sequence length="505" mass="56559">MLSKRNGSQRGSWFVPSYIHPLFLSRLSPSADMAIAVFLTFTVVASVLGNGVALLVYCRRRKKLRPPELMIINLALCDFGFSLLGGPFFIISSLCHAWVFGEAGCLWYGIQGFVFGIGSLLTTCLISLDRCLKICCLRYGQWIERRHVTLSIVLVWVYTLFWALLPAFGFGSYGPEPYGTSCTINWWSMRSSLYDRIYIFLILILCFGIPTLTIVASYLAILLTVHRSKRTLASIPSSSVTHTGKELKLTKIAAVVCTTFLLAWMPYAAVSLFSALVPRDDQEASLQTVVAESTEMTPGSPRAPKILDIPSLLNWTAAEYYRQIHYGPEEKWSSVNNINSVTGLSDPSSSLPPVVTLIPVLFAKSHCMINPLIYQIMNREFRNDIYAMLFGEEKAKRRRMQGRKESCDSKERVHYTGSISVSDCPSWKRRRSHVPVYGKKKQTSEEGEEPGNKKNKQLMDERVSSRVFTVTAAPPIPQRPPSHLDARTSVTSVDSFSSPCVISFI</sequence>
<keyword evidence="3 9" id="KW-1133">Transmembrane helix</keyword>
<feature type="compositionally biased region" description="Basic residues" evidence="8">
    <location>
        <begin position="432"/>
        <end position="441"/>
    </location>
</feature>
<evidence type="ECO:0000256" key="9">
    <source>
        <dbReference type="SAM" id="Phobius"/>
    </source>
</evidence>
<protein>
    <submittedName>
        <fullName evidence="11">Opsin 9</fullName>
    </submittedName>
</protein>
<evidence type="ECO:0000256" key="2">
    <source>
        <dbReference type="ARBA" id="ARBA00022692"/>
    </source>
</evidence>
<name>G3P7B5_GASAC</name>
<feature type="transmembrane region" description="Helical" evidence="9">
    <location>
        <begin position="106"/>
        <end position="128"/>
    </location>
</feature>
<dbReference type="OMA" id="YETFEVG"/>
<keyword evidence="4" id="KW-0297">G-protein coupled receptor</keyword>